<reference evidence="1 2" key="1">
    <citation type="submission" date="2023-05" db="EMBL/GenBank/DDBJ databases">
        <title>Draft genome sequence of Streptomyces sp. B-S-A12 isolated from a cave soil in Thailand.</title>
        <authorList>
            <person name="Chamroensaksri N."/>
            <person name="Muangham S."/>
        </authorList>
    </citation>
    <scope>NUCLEOTIDE SEQUENCE [LARGE SCALE GENOMIC DNA]</scope>
    <source>
        <strain evidence="1 2">B-S-A12</strain>
    </source>
</reference>
<dbReference type="Proteomes" id="UP001237105">
    <property type="component" value="Unassembled WGS sequence"/>
</dbReference>
<protein>
    <submittedName>
        <fullName evidence="1">Uncharacterized protein</fullName>
    </submittedName>
</protein>
<dbReference type="RefSeq" id="WP_282535781.1">
    <property type="nucleotide sequence ID" value="NZ_JASCIS010000013.1"/>
</dbReference>
<gene>
    <name evidence="1" type="ORF">QIT00_15210</name>
</gene>
<sequence length="100" mass="11534">MTRSMITGLSPAALAEIVRLERSRNYLWPGAAETSLDVWARFVRTAHHRLWVDNDGGCRVWECCGDPYLARDLLEGLMLAMSPRRGRELRRVVEPFDARY</sequence>
<proteinExistence type="predicted"/>
<name>A0ABT6SWU6_9ACTN</name>
<accession>A0ABT6SWU6</accession>
<evidence type="ECO:0000313" key="2">
    <source>
        <dbReference type="Proteomes" id="UP001237105"/>
    </source>
</evidence>
<evidence type="ECO:0000313" key="1">
    <source>
        <dbReference type="EMBL" id="MDI3419896.1"/>
    </source>
</evidence>
<organism evidence="1 2">
    <name type="scientific">Streptomyces luteolus</name>
    <dbReference type="NCBI Taxonomy" id="3043615"/>
    <lineage>
        <taxon>Bacteria</taxon>
        <taxon>Bacillati</taxon>
        <taxon>Actinomycetota</taxon>
        <taxon>Actinomycetes</taxon>
        <taxon>Kitasatosporales</taxon>
        <taxon>Streptomycetaceae</taxon>
        <taxon>Streptomyces</taxon>
    </lineage>
</organism>
<dbReference type="EMBL" id="JASCIS010000013">
    <property type="protein sequence ID" value="MDI3419896.1"/>
    <property type="molecule type" value="Genomic_DNA"/>
</dbReference>
<comment type="caution">
    <text evidence="1">The sequence shown here is derived from an EMBL/GenBank/DDBJ whole genome shotgun (WGS) entry which is preliminary data.</text>
</comment>
<keyword evidence="2" id="KW-1185">Reference proteome</keyword>